<dbReference type="EMBL" id="MJFZ01000924">
    <property type="protein sequence ID" value="RAW24172.1"/>
    <property type="molecule type" value="Genomic_DNA"/>
</dbReference>
<dbReference type="Proteomes" id="UP000736787">
    <property type="component" value="Unassembled WGS sequence"/>
</dbReference>
<dbReference type="AlphaFoldDB" id="A0A329RLM3"/>
<evidence type="ECO:0000313" key="1">
    <source>
        <dbReference type="EMBL" id="KAG2892530.1"/>
    </source>
</evidence>
<keyword evidence="4" id="KW-1185">Reference proteome</keyword>
<dbReference type="Proteomes" id="UP000697107">
    <property type="component" value="Unassembled WGS sequence"/>
</dbReference>
<protein>
    <submittedName>
        <fullName evidence="3">Uncharacterized protein</fullName>
    </submittedName>
</protein>
<evidence type="ECO:0000313" key="3">
    <source>
        <dbReference type="EMBL" id="RAW24172.1"/>
    </source>
</evidence>
<reference evidence="1" key="2">
    <citation type="submission" date="2018-10" db="EMBL/GenBank/DDBJ databases">
        <title>Effector identification in a new, highly contiguous assembly of the strawberry crown rot pathogen Phytophthora cactorum.</title>
        <authorList>
            <person name="Armitage A.D."/>
            <person name="Nellist C.F."/>
            <person name="Bates H."/>
            <person name="Vickerstaff R.J."/>
            <person name="Harrison R.J."/>
        </authorList>
    </citation>
    <scope>NUCLEOTIDE SEQUENCE</scope>
    <source>
        <strain evidence="1">4040</strain>
        <strain evidence="2">P415</strain>
    </source>
</reference>
<evidence type="ECO:0000313" key="2">
    <source>
        <dbReference type="EMBL" id="KAG2962366.1"/>
    </source>
</evidence>
<name>A0A329RLM3_9STRA</name>
<comment type="caution">
    <text evidence="3">The sequence shown here is derived from an EMBL/GenBank/DDBJ whole genome shotgun (WGS) entry which is preliminary data.</text>
</comment>
<sequence length="136" mass="14320">MASFFCLASGYLTSPPFWFGLPGTALPLCVVANLGAVESDPQVLVLALLRTGAEAPALTCHNSAACPKYCGAATGLRGGVVCDVLGEPASESKCMRAPLTEAKREETGVHRWSPQMVNVARTPIVTLEPSLHLLLR</sequence>
<dbReference type="EMBL" id="RCMK01001533">
    <property type="protein sequence ID" value="KAG2892530.1"/>
    <property type="molecule type" value="Genomic_DNA"/>
</dbReference>
<dbReference type="VEuPathDB" id="FungiDB:PC110_g19396"/>
<accession>A0A329RLM3</accession>
<gene>
    <name evidence="3" type="ORF">PC110_g19396</name>
    <name evidence="1" type="ORF">PC117_g24003</name>
    <name evidence="2" type="ORF">PC118_g21459</name>
</gene>
<reference evidence="3 4" key="1">
    <citation type="submission" date="2018-01" db="EMBL/GenBank/DDBJ databases">
        <title>Draft genome of the strawberry crown rot pathogen Phytophthora cactorum.</title>
        <authorList>
            <person name="Armitage A.D."/>
            <person name="Lysoe E."/>
            <person name="Nellist C.F."/>
            <person name="Harrison R.J."/>
            <person name="Brurberg M.B."/>
        </authorList>
    </citation>
    <scope>NUCLEOTIDE SEQUENCE [LARGE SCALE GENOMIC DNA]</scope>
    <source>
        <strain evidence="3 4">10300</strain>
    </source>
</reference>
<proteinExistence type="predicted"/>
<dbReference type="EMBL" id="RCML01001469">
    <property type="protein sequence ID" value="KAG2962366.1"/>
    <property type="molecule type" value="Genomic_DNA"/>
</dbReference>
<organism evidence="3 4">
    <name type="scientific">Phytophthora cactorum</name>
    <dbReference type="NCBI Taxonomy" id="29920"/>
    <lineage>
        <taxon>Eukaryota</taxon>
        <taxon>Sar</taxon>
        <taxon>Stramenopiles</taxon>
        <taxon>Oomycota</taxon>
        <taxon>Peronosporomycetes</taxon>
        <taxon>Peronosporales</taxon>
        <taxon>Peronosporaceae</taxon>
        <taxon>Phytophthora</taxon>
    </lineage>
</organism>
<dbReference type="Proteomes" id="UP000251314">
    <property type="component" value="Unassembled WGS sequence"/>
</dbReference>
<evidence type="ECO:0000313" key="4">
    <source>
        <dbReference type="Proteomes" id="UP000251314"/>
    </source>
</evidence>